<evidence type="ECO:0000313" key="2">
    <source>
        <dbReference type="EMBL" id="SDQ49018.1"/>
    </source>
</evidence>
<protein>
    <recommendedName>
        <fullName evidence="4">DUF5105 domain-containing protein</fullName>
    </recommendedName>
</protein>
<name>A0A1H1BAL3_9FLAO</name>
<accession>A0A1H1BAL3</accession>
<evidence type="ECO:0000256" key="1">
    <source>
        <dbReference type="SAM" id="SignalP"/>
    </source>
</evidence>
<dbReference type="RefSeq" id="WP_089755380.1">
    <property type="nucleotide sequence ID" value="NZ_FNKL01000002.1"/>
</dbReference>
<dbReference type="STRING" id="311333.SAMN05421664_1791"/>
<dbReference type="EMBL" id="FNKL01000002">
    <property type="protein sequence ID" value="SDQ49018.1"/>
    <property type="molecule type" value="Genomic_DNA"/>
</dbReference>
<proteinExistence type="predicted"/>
<sequence>MKKLAIFLFLTLLFCVQNLKAQTTLKPEKVFSLYFNTFVKYDENSLSELNNYLGPVFGEEKTYSINVKKAYEDEIDNLTQLFLSGFSKDVATFCENETKAYFTALSENIKKATYSVKSIETMRNELSQSQDISEVIFDVNLKVPAKSSDFKLKNGQKVNINELKKYLKDLTDKLLTADSEKSLTMKFNLYQFYKNDKTYYWNGGPQELTWKINEFYFKNYNSNN</sequence>
<keyword evidence="1" id="KW-0732">Signal</keyword>
<keyword evidence="3" id="KW-1185">Reference proteome</keyword>
<dbReference type="OrthoDB" id="1243155at2"/>
<dbReference type="Proteomes" id="UP000199627">
    <property type="component" value="Unassembled WGS sequence"/>
</dbReference>
<feature type="chain" id="PRO_5011678981" description="DUF5105 domain-containing protein" evidence="1">
    <location>
        <begin position="22"/>
        <end position="224"/>
    </location>
</feature>
<dbReference type="AlphaFoldDB" id="A0A1H1BAL3"/>
<reference evidence="3" key="1">
    <citation type="submission" date="2016-10" db="EMBL/GenBank/DDBJ databases">
        <authorList>
            <person name="Varghese N."/>
            <person name="Submissions S."/>
        </authorList>
    </citation>
    <scope>NUCLEOTIDE SEQUENCE [LARGE SCALE GENOMIC DNA]</scope>
    <source>
        <strain evidence="3">DSM 17072</strain>
    </source>
</reference>
<feature type="signal peptide" evidence="1">
    <location>
        <begin position="1"/>
        <end position="21"/>
    </location>
</feature>
<gene>
    <name evidence="2" type="ORF">SAMN05421664_1791</name>
</gene>
<evidence type="ECO:0000313" key="3">
    <source>
        <dbReference type="Proteomes" id="UP000199627"/>
    </source>
</evidence>
<organism evidence="2 3">
    <name type="scientific">Chryseobacterium soldanellicola</name>
    <dbReference type="NCBI Taxonomy" id="311333"/>
    <lineage>
        <taxon>Bacteria</taxon>
        <taxon>Pseudomonadati</taxon>
        <taxon>Bacteroidota</taxon>
        <taxon>Flavobacteriia</taxon>
        <taxon>Flavobacteriales</taxon>
        <taxon>Weeksellaceae</taxon>
        <taxon>Chryseobacterium group</taxon>
        <taxon>Chryseobacterium</taxon>
    </lineage>
</organism>
<evidence type="ECO:0008006" key="4">
    <source>
        <dbReference type="Google" id="ProtNLM"/>
    </source>
</evidence>